<dbReference type="VEuPathDB" id="VectorBase:CPIJ006218"/>
<keyword evidence="7" id="KW-0966">Cell projection</keyword>
<comment type="subcellular location">
    <subcellularLocation>
        <location evidence="1">Cell projection</location>
        <location evidence="1">Cilium</location>
    </subcellularLocation>
    <subcellularLocation>
        <location evidence="2">Cytoplasm</location>
        <location evidence="2">Cytoskeleton</location>
    </subcellularLocation>
</comment>
<dbReference type="EnsemblMetazoa" id="CPIJ006218-RA">
    <property type="protein sequence ID" value="CPIJ006218-PA"/>
    <property type="gene ID" value="CPIJ006218"/>
</dbReference>
<proteinExistence type="predicted"/>
<dbReference type="InterPro" id="IPR040111">
    <property type="entry name" value="ODAD4"/>
</dbReference>
<dbReference type="EMBL" id="DS231930">
    <property type="protein sequence ID" value="EDS27263.1"/>
    <property type="molecule type" value="Genomic_DNA"/>
</dbReference>
<dbReference type="InParanoid" id="B0WGW9"/>
<evidence type="ECO:0000256" key="8">
    <source>
        <dbReference type="SAM" id="MobiDB-lite"/>
    </source>
</evidence>
<dbReference type="KEGG" id="cqu:CpipJ_CPIJ006218"/>
<dbReference type="GO" id="GO:0005737">
    <property type="term" value="C:cytoplasm"/>
    <property type="evidence" value="ECO:0007669"/>
    <property type="project" value="TreeGrafter"/>
</dbReference>
<evidence type="ECO:0000256" key="3">
    <source>
        <dbReference type="ARBA" id="ARBA00022490"/>
    </source>
</evidence>
<dbReference type="VEuPathDB" id="VectorBase:CQUJHB010647"/>
<dbReference type="GO" id="GO:0005856">
    <property type="term" value="C:cytoskeleton"/>
    <property type="evidence" value="ECO:0007669"/>
    <property type="project" value="UniProtKB-SubCell"/>
</dbReference>
<evidence type="ECO:0000256" key="1">
    <source>
        <dbReference type="ARBA" id="ARBA00004138"/>
    </source>
</evidence>
<name>B0WGW9_CULQU</name>
<keyword evidence="11" id="KW-1185">Reference proteome</keyword>
<evidence type="ECO:0000313" key="11">
    <source>
        <dbReference type="Proteomes" id="UP000002320"/>
    </source>
</evidence>
<accession>B0WGW9</accession>
<evidence type="ECO:0000313" key="10">
    <source>
        <dbReference type="EnsemblMetazoa" id="CPIJ006218-PA"/>
    </source>
</evidence>
<evidence type="ECO:0000256" key="4">
    <source>
        <dbReference type="ARBA" id="ARBA00022737"/>
    </source>
</evidence>
<feature type="compositionally biased region" description="Low complexity" evidence="8">
    <location>
        <begin position="201"/>
        <end position="211"/>
    </location>
</feature>
<dbReference type="GO" id="GO:0005929">
    <property type="term" value="C:cilium"/>
    <property type="evidence" value="ECO:0007669"/>
    <property type="project" value="UniProtKB-SubCell"/>
</dbReference>
<dbReference type="FunCoup" id="B0WGW9">
    <property type="interactions" value="1"/>
</dbReference>
<feature type="region of interest" description="Disordered" evidence="8">
    <location>
        <begin position="197"/>
        <end position="230"/>
    </location>
</feature>
<dbReference type="AlphaFoldDB" id="B0WGW9"/>
<dbReference type="PANTHER" id="PTHR23040:SF1">
    <property type="entry name" value="OUTER DYNEIN ARM-DOCKING COMPLEX SUBUNIT 4"/>
    <property type="match status" value="1"/>
</dbReference>
<evidence type="ECO:0000256" key="6">
    <source>
        <dbReference type="ARBA" id="ARBA00023212"/>
    </source>
</evidence>
<dbReference type="eggNOG" id="KOG1124">
    <property type="taxonomic scope" value="Eukaryota"/>
</dbReference>
<keyword evidence="6" id="KW-0206">Cytoskeleton</keyword>
<protein>
    <submittedName>
        <fullName evidence="9 10">Uncharacterized protein</fullName>
    </submittedName>
</protein>
<keyword evidence="3" id="KW-0963">Cytoplasm</keyword>
<organism>
    <name type="scientific">Culex quinquefasciatus</name>
    <name type="common">Southern house mosquito</name>
    <name type="synonym">Culex pungens</name>
    <dbReference type="NCBI Taxonomy" id="7176"/>
    <lineage>
        <taxon>Eukaryota</taxon>
        <taxon>Metazoa</taxon>
        <taxon>Ecdysozoa</taxon>
        <taxon>Arthropoda</taxon>
        <taxon>Hexapoda</taxon>
        <taxon>Insecta</taxon>
        <taxon>Pterygota</taxon>
        <taxon>Neoptera</taxon>
        <taxon>Endopterygota</taxon>
        <taxon>Diptera</taxon>
        <taxon>Nematocera</taxon>
        <taxon>Culicoidea</taxon>
        <taxon>Culicidae</taxon>
        <taxon>Culicinae</taxon>
        <taxon>Culicini</taxon>
        <taxon>Culex</taxon>
        <taxon>Culex</taxon>
    </lineage>
</organism>
<keyword evidence="4" id="KW-0677">Repeat</keyword>
<evidence type="ECO:0000313" key="9">
    <source>
        <dbReference type="EMBL" id="EDS27263.1"/>
    </source>
</evidence>
<dbReference type="PANTHER" id="PTHR23040">
    <property type="match status" value="1"/>
</dbReference>
<sequence length="338" mass="36825">MSKSAVTILGGDDELLQSFVRVGLQDGDDGGHHHHHQTHSSSSGGGGGGGGSGGGGSSGVDRSGGHSGHHGGPGPTTLSVPHQLSQPKLETHLVRQHSEHFSEVSDNKNAPRKYRDLFNEPVDMKKRRYFDEVYTDKDRAAAVSIGNYDIKQNLLNKRRQERHEALQLPGTDTEADPGAILTLGMRVQKTQEAIENTIGSNAKNQPPAAQKKPPKVDKPKSAKKPVLSREELDKRAARRLLGDLYVDKEYLENLLKHPDLKKADDNSEGISEFAKDAINFLNNRQEFWRQQKPCTSLNSKKINGNSGGLPRCVNSVANRPRVQCVPSATSSGRMCPTV</sequence>
<evidence type="ECO:0000256" key="5">
    <source>
        <dbReference type="ARBA" id="ARBA00022803"/>
    </source>
</evidence>
<gene>
    <name evidence="10" type="primary">6038116</name>
    <name evidence="9" type="ORF">CpipJ_CPIJ006218</name>
</gene>
<feature type="region of interest" description="Disordered" evidence="8">
    <location>
        <begin position="24"/>
        <end position="82"/>
    </location>
</feature>
<feature type="compositionally biased region" description="Gly residues" evidence="8">
    <location>
        <begin position="43"/>
        <end position="58"/>
    </location>
</feature>
<keyword evidence="5" id="KW-0802">TPR repeat</keyword>
<dbReference type="OrthoDB" id="245563at2759"/>
<evidence type="ECO:0000256" key="2">
    <source>
        <dbReference type="ARBA" id="ARBA00004245"/>
    </source>
</evidence>
<dbReference type="HOGENOM" id="CLU_056621_1_0_1"/>
<reference evidence="9" key="1">
    <citation type="submission" date="2007-03" db="EMBL/GenBank/DDBJ databases">
        <title>Annotation of Culex pipiens quinquefasciatus.</title>
        <authorList>
            <consortium name="The Broad Institute Genome Sequencing Platform"/>
            <person name="Atkinson P.W."/>
            <person name="Hemingway J."/>
            <person name="Christensen B.M."/>
            <person name="Higgs S."/>
            <person name="Kodira C."/>
            <person name="Hannick L."/>
            <person name="Megy K."/>
            <person name="O'Leary S."/>
            <person name="Pearson M."/>
            <person name="Haas B.J."/>
            <person name="Mauceli E."/>
            <person name="Wortman J.R."/>
            <person name="Lee N.H."/>
            <person name="Guigo R."/>
            <person name="Stanke M."/>
            <person name="Alvarado L."/>
            <person name="Amedeo P."/>
            <person name="Antoine C.H."/>
            <person name="Arensburger P."/>
            <person name="Bidwell S.L."/>
            <person name="Crawford M."/>
            <person name="Camaro F."/>
            <person name="Devon K."/>
            <person name="Engels R."/>
            <person name="Hammond M."/>
            <person name="Howarth C."/>
            <person name="Koehrsen M."/>
            <person name="Lawson D."/>
            <person name="Montgomery P."/>
            <person name="Nene V."/>
            <person name="Nusbaum C."/>
            <person name="Puiu D."/>
            <person name="Romero-Severson J."/>
            <person name="Severson D.W."/>
            <person name="Shumway M."/>
            <person name="Sisk P."/>
            <person name="Stolte C."/>
            <person name="Zeng Q."/>
            <person name="Eisenstadt E."/>
            <person name="Fraser-Liggett C."/>
            <person name="Strausberg R."/>
            <person name="Galagan J."/>
            <person name="Birren B."/>
            <person name="Collins F.H."/>
        </authorList>
    </citation>
    <scope>NUCLEOTIDE SEQUENCE [LARGE SCALE GENOMIC DNA]</scope>
    <source>
        <strain evidence="9">JHB</strain>
    </source>
</reference>
<evidence type="ECO:0000256" key="7">
    <source>
        <dbReference type="ARBA" id="ARBA00023273"/>
    </source>
</evidence>
<dbReference type="OMA" id="WSISMIS"/>
<dbReference type="Proteomes" id="UP000002320">
    <property type="component" value="Unassembled WGS sequence"/>
</dbReference>
<dbReference type="STRING" id="7176.B0WGW9"/>
<reference evidence="10" key="2">
    <citation type="submission" date="2020-05" db="UniProtKB">
        <authorList>
            <consortium name="EnsemblMetazoa"/>
        </authorList>
    </citation>
    <scope>IDENTIFICATION</scope>
    <source>
        <strain evidence="10">JHB</strain>
    </source>
</reference>